<evidence type="ECO:0000256" key="8">
    <source>
        <dbReference type="ARBA" id="ARBA00059506"/>
    </source>
</evidence>
<keyword evidence="11" id="KW-0175">Coiled coil</keyword>
<dbReference type="AlphaFoldDB" id="A0ABD5NM03"/>
<evidence type="ECO:0000256" key="6">
    <source>
        <dbReference type="ARBA" id="ARBA00023065"/>
    </source>
</evidence>
<feature type="compositionally biased region" description="Low complexity" evidence="12">
    <location>
        <begin position="359"/>
        <end position="373"/>
    </location>
</feature>
<evidence type="ECO:0000313" key="14">
    <source>
        <dbReference type="Proteomes" id="UP001595846"/>
    </source>
</evidence>
<dbReference type="GO" id="GO:0016020">
    <property type="term" value="C:membrane"/>
    <property type="evidence" value="ECO:0007669"/>
    <property type="project" value="UniProtKB-SubCell"/>
</dbReference>
<evidence type="ECO:0000256" key="10">
    <source>
        <dbReference type="RuleBase" id="RU361189"/>
    </source>
</evidence>
<organism evidence="13 14">
    <name type="scientific">Halovivax cerinus</name>
    <dbReference type="NCBI Taxonomy" id="1487865"/>
    <lineage>
        <taxon>Archaea</taxon>
        <taxon>Methanobacteriati</taxon>
        <taxon>Methanobacteriota</taxon>
        <taxon>Stenosarchaea group</taxon>
        <taxon>Halobacteria</taxon>
        <taxon>Halobacteriales</taxon>
        <taxon>Natrialbaceae</taxon>
        <taxon>Halovivax</taxon>
    </lineage>
</organism>
<comment type="similarity">
    <text evidence="2 10">Belongs to the V-ATPase 116 kDa subunit family.</text>
</comment>
<dbReference type="EMBL" id="JBHSAQ010000002">
    <property type="protein sequence ID" value="MFC3957698.1"/>
    <property type="molecule type" value="Genomic_DNA"/>
</dbReference>
<evidence type="ECO:0000256" key="3">
    <source>
        <dbReference type="ARBA" id="ARBA00022448"/>
    </source>
</evidence>
<keyword evidence="3 10" id="KW-0813">Transport</keyword>
<feature type="transmembrane region" description="Helical" evidence="10">
    <location>
        <begin position="412"/>
        <end position="434"/>
    </location>
</feature>
<evidence type="ECO:0000256" key="12">
    <source>
        <dbReference type="SAM" id="MobiDB-lite"/>
    </source>
</evidence>
<feature type="transmembrane region" description="Helical" evidence="10">
    <location>
        <begin position="633"/>
        <end position="658"/>
    </location>
</feature>
<evidence type="ECO:0000256" key="2">
    <source>
        <dbReference type="ARBA" id="ARBA00009904"/>
    </source>
</evidence>
<feature type="region of interest" description="Disordered" evidence="12">
    <location>
        <begin position="313"/>
        <end position="381"/>
    </location>
</feature>
<comment type="subcellular location">
    <subcellularLocation>
        <location evidence="1">Membrane</location>
        <topology evidence="1">Multi-pass membrane protein</topology>
    </subcellularLocation>
</comment>
<dbReference type="PANTHER" id="PTHR11629">
    <property type="entry name" value="VACUOLAR PROTON ATPASES"/>
    <property type="match status" value="1"/>
</dbReference>
<keyword evidence="6 10" id="KW-0406">Ion transport</keyword>
<evidence type="ECO:0000256" key="4">
    <source>
        <dbReference type="ARBA" id="ARBA00022692"/>
    </source>
</evidence>
<keyword evidence="5 10" id="KW-1133">Transmembrane helix</keyword>
<comment type="function">
    <text evidence="8">Component of the A-type ATP synthase that produces ATP from ADP in the presence of a proton gradient across the membrane.</text>
</comment>
<dbReference type="RefSeq" id="WP_256533925.1">
    <property type="nucleotide sequence ID" value="NZ_CP101824.1"/>
</dbReference>
<comment type="caution">
    <text evidence="13">The sequence shown here is derived from an EMBL/GenBank/DDBJ whole genome shotgun (WGS) entry which is preliminary data.</text>
</comment>
<feature type="compositionally biased region" description="Basic and acidic residues" evidence="12">
    <location>
        <begin position="316"/>
        <end position="343"/>
    </location>
</feature>
<feature type="transmembrane region" description="Helical" evidence="10">
    <location>
        <begin position="508"/>
        <end position="533"/>
    </location>
</feature>
<keyword evidence="7 10" id="KW-0472">Membrane</keyword>
<feature type="transmembrane region" description="Helical" evidence="10">
    <location>
        <begin position="454"/>
        <end position="473"/>
    </location>
</feature>
<feature type="coiled-coil region" evidence="11">
    <location>
        <begin position="91"/>
        <end position="118"/>
    </location>
</feature>
<dbReference type="GeneID" id="73903071"/>
<accession>A0ABD5NM03</accession>
<protein>
    <recommendedName>
        <fullName evidence="9 10">A-type ATP synthase subunit I</fullName>
    </recommendedName>
</protein>
<evidence type="ECO:0000256" key="7">
    <source>
        <dbReference type="ARBA" id="ARBA00023136"/>
    </source>
</evidence>
<evidence type="ECO:0000256" key="9">
    <source>
        <dbReference type="ARBA" id="ARBA00068671"/>
    </source>
</evidence>
<evidence type="ECO:0000313" key="13">
    <source>
        <dbReference type="EMBL" id="MFC3957698.1"/>
    </source>
</evidence>
<sequence length="757" mass="81955">MFRPEQMAKVSVTGSRAVMPAVIETVHDLGLVHLSDYDGSWSGFENGDPIEGADATSEKLVTVRALESTLDVDPDEVDPQATLPDDWEDRLEALRVRVNDLDDERGETRDRLRQVDERIDRLEPFADLGIDLELLSGYESIDLVVGEGDVGEIETALDADDAIAAYETFVGGDVVAIAAAPASDGRPRAADTEGLIADALVSVEFSSYEVPEVAETPSAYLEELESEKADLEFEQAKIDDELAEIAAETGPFLRRIETELTTDVEQAEAPLRFATTERAFVAEGWIPAERYDAFESDLRDAVGDRVEIEQLEVAEFSDHGHDDHEVGEPDETDRSKAGDRDPQSPESAAEDEPERAKATDGGTTGAAAGSSGAVTMDENPPVVLDNVSPARPFEMLVQMVGQPRYSELDPTFLVFLTYPFAFGFMIGDMGYGLLYMAMGYGVWKAFDSDAGKALGTIGIWAGAFTLIFGYLYGEAFGTHLYNLSEAFTYLPLEGVLAKGLLITEWANFWILLAIVFGLVHLNLGLVMGFVNELDHGLKAAVYEKLSWILAMNGLFVWIFSTHLAGGKPDLLFGDGSPFYSMEAFELGFTGFPEIVGIAGLVVMVVGLVMVGIGEGIAGLAESPAYMFGHVLSYLRLTAVLLAKAGMAFAVNLLVWGAYEHDGSTVFNYPTYDVTHGGYEQVFPGLMHLGDGPLVSAIAIVGGVLVFVLGHVLVLVLGITAAGIQMLRLEYVEFFQKFYEGGGEEYEPFGRDGAPTAD</sequence>
<feature type="transmembrane region" description="Helical" evidence="10">
    <location>
        <begin position="545"/>
        <end position="566"/>
    </location>
</feature>
<dbReference type="Proteomes" id="UP001595846">
    <property type="component" value="Unassembled WGS sequence"/>
</dbReference>
<feature type="transmembrane region" description="Helical" evidence="10">
    <location>
        <begin position="586"/>
        <end position="612"/>
    </location>
</feature>
<evidence type="ECO:0000256" key="5">
    <source>
        <dbReference type="ARBA" id="ARBA00022989"/>
    </source>
</evidence>
<keyword evidence="14" id="KW-1185">Reference proteome</keyword>
<dbReference type="PANTHER" id="PTHR11629:SF63">
    <property type="entry name" value="V-TYPE PROTON ATPASE SUBUNIT A"/>
    <property type="match status" value="1"/>
</dbReference>
<name>A0ABD5NM03_9EURY</name>
<feature type="transmembrane region" description="Helical" evidence="10">
    <location>
        <begin position="693"/>
        <end position="718"/>
    </location>
</feature>
<evidence type="ECO:0000256" key="11">
    <source>
        <dbReference type="SAM" id="Coils"/>
    </source>
</evidence>
<keyword evidence="4 10" id="KW-0812">Transmembrane</keyword>
<dbReference type="GO" id="GO:0006811">
    <property type="term" value="P:monoatomic ion transport"/>
    <property type="evidence" value="ECO:0007669"/>
    <property type="project" value="UniProtKB-KW"/>
</dbReference>
<proteinExistence type="inferred from homology"/>
<gene>
    <name evidence="13" type="ORF">ACFOUR_04835</name>
</gene>
<dbReference type="Gene3D" id="3.30.70.2750">
    <property type="match status" value="1"/>
</dbReference>
<dbReference type="Gene3D" id="1.20.1460.20">
    <property type="match status" value="1"/>
</dbReference>
<dbReference type="InterPro" id="IPR002490">
    <property type="entry name" value="V-ATPase_116kDa_su"/>
</dbReference>
<dbReference type="Pfam" id="PF01496">
    <property type="entry name" value="V_ATPase_I"/>
    <property type="match status" value="1"/>
</dbReference>
<dbReference type="Gene3D" id="3.30.70.2170">
    <property type="match status" value="1"/>
</dbReference>
<evidence type="ECO:0000256" key="1">
    <source>
        <dbReference type="ARBA" id="ARBA00004141"/>
    </source>
</evidence>
<reference evidence="13 14" key="1">
    <citation type="journal article" date="2019" name="Int. J. Syst. Evol. Microbiol.">
        <title>The Global Catalogue of Microorganisms (GCM) 10K type strain sequencing project: providing services to taxonomists for standard genome sequencing and annotation.</title>
        <authorList>
            <consortium name="The Broad Institute Genomics Platform"/>
            <consortium name="The Broad Institute Genome Sequencing Center for Infectious Disease"/>
            <person name="Wu L."/>
            <person name="Ma J."/>
        </authorList>
    </citation>
    <scope>NUCLEOTIDE SEQUENCE [LARGE SCALE GENOMIC DNA]</scope>
    <source>
        <strain evidence="13 14">IBRC-M 10256</strain>
    </source>
</reference>